<proteinExistence type="predicted"/>
<dbReference type="Pfam" id="PF00884">
    <property type="entry name" value="Sulfatase"/>
    <property type="match status" value="1"/>
</dbReference>
<dbReference type="EMBL" id="SZQL01000024">
    <property type="protein sequence ID" value="TKK65127.1"/>
    <property type="molecule type" value="Genomic_DNA"/>
</dbReference>
<dbReference type="SUPFAM" id="SSF53649">
    <property type="entry name" value="Alkaline phosphatase-like"/>
    <property type="match status" value="1"/>
</dbReference>
<name>A0A4U3KVS8_9BACT</name>
<dbReference type="RefSeq" id="WP_137263764.1">
    <property type="nucleotide sequence ID" value="NZ_SZQL01000024.1"/>
</dbReference>
<evidence type="ECO:0000313" key="2">
    <source>
        <dbReference type="EMBL" id="TKK65127.1"/>
    </source>
</evidence>
<comment type="caution">
    <text evidence="2">The sequence shown here is derived from an EMBL/GenBank/DDBJ whole genome shotgun (WGS) entry which is preliminary data.</text>
</comment>
<reference evidence="2 3" key="1">
    <citation type="submission" date="2019-05" db="EMBL/GenBank/DDBJ databases">
        <title>Panacibacter sp. strain 17mud1-8 Genome sequencing and assembly.</title>
        <authorList>
            <person name="Chhetri G."/>
        </authorList>
    </citation>
    <scope>NUCLEOTIDE SEQUENCE [LARGE SCALE GENOMIC DNA]</scope>
    <source>
        <strain evidence="2 3">17mud1-8</strain>
    </source>
</reference>
<sequence length="360" mass="41324">MRTVFVIISLFFITNIFAQHKTKNVILLSMDGYRWKELFGGADSALLFNKKYTSQDSSWLMQKYWAADATKRREKLMPFVWSEIAKHGQIYGNRDLGNLVNVKNKYWFSYPGRSETFTGYYDSLVNSNEYPDNPNENVLEFINKQNGYNGKVVTFASWDAVARIINRNRNGMLVNIYGEDVKGPNLTPLQKELNLMQHNMPEVFGQGERLDVMTYEMTKAYLMASHPRVVYIDFGDNDEFAHGSKYDMYLDAAHKADAMIAQLWDYLQQDDFYKDQTTILIFPDHGRGYGDEWTSHGSKIAHANETYLIAIGPDTPALGEVKTKEQIYQDQFAQTIASLLGFHFTANHPVGEPVKTVMAQ</sequence>
<dbReference type="AlphaFoldDB" id="A0A4U3KVS8"/>
<protein>
    <submittedName>
        <fullName evidence="2">Phosphoglyceromutase</fullName>
    </submittedName>
</protein>
<dbReference type="Proteomes" id="UP000305848">
    <property type="component" value="Unassembled WGS sequence"/>
</dbReference>
<keyword evidence="3" id="KW-1185">Reference proteome</keyword>
<dbReference type="InterPro" id="IPR017850">
    <property type="entry name" value="Alkaline_phosphatase_core_sf"/>
</dbReference>
<feature type="domain" description="Sulfatase N-terminal" evidence="1">
    <location>
        <begin position="111"/>
        <end position="341"/>
    </location>
</feature>
<gene>
    <name evidence="2" type="ORF">FC093_20900</name>
</gene>
<dbReference type="Gene3D" id="3.40.720.10">
    <property type="entry name" value="Alkaline Phosphatase, subunit A"/>
    <property type="match status" value="1"/>
</dbReference>
<accession>A0A4U3KVS8</accession>
<evidence type="ECO:0000313" key="3">
    <source>
        <dbReference type="Proteomes" id="UP000305848"/>
    </source>
</evidence>
<dbReference type="InterPro" id="IPR000917">
    <property type="entry name" value="Sulfatase_N"/>
</dbReference>
<evidence type="ECO:0000259" key="1">
    <source>
        <dbReference type="Pfam" id="PF00884"/>
    </source>
</evidence>
<organism evidence="2 3">
    <name type="scientific">Ilyomonas limi</name>
    <dbReference type="NCBI Taxonomy" id="2575867"/>
    <lineage>
        <taxon>Bacteria</taxon>
        <taxon>Pseudomonadati</taxon>
        <taxon>Bacteroidota</taxon>
        <taxon>Chitinophagia</taxon>
        <taxon>Chitinophagales</taxon>
        <taxon>Chitinophagaceae</taxon>
        <taxon>Ilyomonas</taxon>
    </lineage>
</organism>
<dbReference type="OrthoDB" id="9791578at2"/>